<reference evidence="2 3" key="1">
    <citation type="journal article" date="2014" name="Int. J. Syst. Evol. Microbiol.">
        <title>Complete genome sequence of Corynebacterium casei LMG S-19264T (=DSM 44701T), isolated from a smear-ripened cheese.</title>
        <authorList>
            <consortium name="US DOE Joint Genome Institute (JGI-PGF)"/>
            <person name="Walter F."/>
            <person name="Albersmeier A."/>
            <person name="Kalinowski J."/>
            <person name="Ruckert C."/>
        </authorList>
    </citation>
    <scope>NUCLEOTIDE SEQUENCE [LARGE SCALE GENOMIC DNA]</scope>
    <source>
        <strain evidence="2 3">NBRC 110095</strain>
    </source>
</reference>
<name>A0AA37T770_9GAMM</name>
<sequence>MTLDKDSKKRKLTKKGDSPISDSTLRKASQKAEKDLMSPRVVKKGGFTEWT</sequence>
<comment type="caution">
    <text evidence="2">The sequence shown here is derived from an EMBL/GenBank/DDBJ whole genome shotgun (WGS) entry which is preliminary data.</text>
</comment>
<evidence type="ECO:0000256" key="1">
    <source>
        <dbReference type="SAM" id="MobiDB-lite"/>
    </source>
</evidence>
<dbReference type="EMBL" id="BSPD01000065">
    <property type="protein sequence ID" value="GLS27024.1"/>
    <property type="molecule type" value="Genomic_DNA"/>
</dbReference>
<accession>A0AA37T770</accession>
<gene>
    <name evidence="2" type="ORF">GCM10007877_27430</name>
</gene>
<organism evidence="2 3">
    <name type="scientific">Marinibactrum halimedae</name>
    <dbReference type="NCBI Taxonomy" id="1444977"/>
    <lineage>
        <taxon>Bacteria</taxon>
        <taxon>Pseudomonadati</taxon>
        <taxon>Pseudomonadota</taxon>
        <taxon>Gammaproteobacteria</taxon>
        <taxon>Cellvibrionales</taxon>
        <taxon>Cellvibrionaceae</taxon>
        <taxon>Marinibactrum</taxon>
    </lineage>
</organism>
<evidence type="ECO:0000313" key="3">
    <source>
        <dbReference type="Proteomes" id="UP001156870"/>
    </source>
</evidence>
<dbReference type="AlphaFoldDB" id="A0AA37T770"/>
<proteinExistence type="predicted"/>
<keyword evidence="3" id="KW-1185">Reference proteome</keyword>
<feature type="region of interest" description="Disordered" evidence="1">
    <location>
        <begin position="1"/>
        <end position="51"/>
    </location>
</feature>
<dbReference type="Proteomes" id="UP001156870">
    <property type="component" value="Unassembled WGS sequence"/>
</dbReference>
<evidence type="ECO:0000313" key="2">
    <source>
        <dbReference type="EMBL" id="GLS27024.1"/>
    </source>
</evidence>
<protein>
    <submittedName>
        <fullName evidence="2">Uncharacterized protein</fullName>
    </submittedName>
</protein>